<sequence length="275" mass="29133">MTILVTGARGHVGGQVLAQLLDAGEKVRAASRDASTLDVPGGVETVSFDLENPDVRALDGVRAVFLYTRPQGIEKFVDAARRAGVEHVVQLSSSATLEPNSENRIAVLHRAVEQVLAASGLAHTVLHPGHFASNTLGWAAEIADGVVRTPYPDARVGAIHEADIAAVAVRALTTGGYRGASLALTGPEPLSFREQATIIADVLDRAVKLVELSADEARERMAHQGLPDGAVDAILRSWANALDEPSPVTNTVEEVTGTAPRTFATWAWDNRARFS</sequence>
<dbReference type="PANTHER" id="PTHR43162:SF1">
    <property type="entry name" value="PRESTALK A DIFFERENTIATION PROTEIN A"/>
    <property type="match status" value="1"/>
</dbReference>
<evidence type="ECO:0000313" key="3">
    <source>
        <dbReference type="Proteomes" id="UP001597419"/>
    </source>
</evidence>
<dbReference type="Pfam" id="PF13460">
    <property type="entry name" value="NAD_binding_10"/>
    <property type="match status" value="1"/>
</dbReference>
<dbReference type="InterPro" id="IPR051604">
    <property type="entry name" value="Ergot_Alk_Oxidoreductase"/>
</dbReference>
<dbReference type="Gene3D" id="3.90.25.10">
    <property type="entry name" value="UDP-galactose 4-epimerase, domain 1"/>
    <property type="match status" value="1"/>
</dbReference>
<organism evidence="2 3">
    <name type="scientific">Amycolatopsis samaneae</name>
    <dbReference type="NCBI Taxonomy" id="664691"/>
    <lineage>
        <taxon>Bacteria</taxon>
        <taxon>Bacillati</taxon>
        <taxon>Actinomycetota</taxon>
        <taxon>Actinomycetes</taxon>
        <taxon>Pseudonocardiales</taxon>
        <taxon>Pseudonocardiaceae</taxon>
        <taxon>Amycolatopsis</taxon>
    </lineage>
</organism>
<comment type="caution">
    <text evidence="2">The sequence shown here is derived from an EMBL/GenBank/DDBJ whole genome shotgun (WGS) entry which is preliminary data.</text>
</comment>
<accession>A0ABW5GKF8</accession>
<dbReference type="EMBL" id="JBHUKU010000013">
    <property type="protein sequence ID" value="MFD2461351.1"/>
    <property type="molecule type" value="Genomic_DNA"/>
</dbReference>
<name>A0ABW5GKF8_9PSEU</name>
<reference evidence="3" key="1">
    <citation type="journal article" date="2019" name="Int. J. Syst. Evol. Microbiol.">
        <title>The Global Catalogue of Microorganisms (GCM) 10K type strain sequencing project: providing services to taxonomists for standard genome sequencing and annotation.</title>
        <authorList>
            <consortium name="The Broad Institute Genomics Platform"/>
            <consortium name="The Broad Institute Genome Sequencing Center for Infectious Disease"/>
            <person name="Wu L."/>
            <person name="Ma J."/>
        </authorList>
    </citation>
    <scope>NUCLEOTIDE SEQUENCE [LARGE SCALE GENOMIC DNA]</scope>
    <source>
        <strain evidence="3">CGMCC 4.7643</strain>
    </source>
</reference>
<keyword evidence="3" id="KW-1185">Reference proteome</keyword>
<dbReference type="RefSeq" id="WP_345404073.1">
    <property type="nucleotide sequence ID" value="NZ_BAABHG010000016.1"/>
</dbReference>
<evidence type="ECO:0000259" key="1">
    <source>
        <dbReference type="Pfam" id="PF13460"/>
    </source>
</evidence>
<gene>
    <name evidence="2" type="ORF">ACFSYJ_22295</name>
</gene>
<proteinExistence type="predicted"/>
<dbReference type="InterPro" id="IPR016040">
    <property type="entry name" value="NAD(P)-bd_dom"/>
</dbReference>
<feature type="domain" description="NAD(P)-binding" evidence="1">
    <location>
        <begin position="7"/>
        <end position="173"/>
    </location>
</feature>
<dbReference type="SUPFAM" id="SSF51735">
    <property type="entry name" value="NAD(P)-binding Rossmann-fold domains"/>
    <property type="match status" value="1"/>
</dbReference>
<dbReference type="PANTHER" id="PTHR43162">
    <property type="match status" value="1"/>
</dbReference>
<dbReference type="Gene3D" id="3.40.50.720">
    <property type="entry name" value="NAD(P)-binding Rossmann-like Domain"/>
    <property type="match status" value="1"/>
</dbReference>
<evidence type="ECO:0000313" key="2">
    <source>
        <dbReference type="EMBL" id="MFD2461351.1"/>
    </source>
</evidence>
<dbReference type="InterPro" id="IPR036291">
    <property type="entry name" value="NAD(P)-bd_dom_sf"/>
</dbReference>
<dbReference type="Proteomes" id="UP001597419">
    <property type="component" value="Unassembled WGS sequence"/>
</dbReference>
<protein>
    <submittedName>
        <fullName evidence="2">NAD(P)H-binding protein</fullName>
    </submittedName>
</protein>